<dbReference type="Gene3D" id="1.10.238.10">
    <property type="entry name" value="EF-hand"/>
    <property type="match status" value="2"/>
</dbReference>
<reference evidence="4 5" key="1">
    <citation type="journal article" date="2019" name="Int. J. Syst. Evol. Microbiol.">
        <title>The Global Catalogue of Microorganisms (GCM) 10K type strain sequencing project: providing services to taxonomists for standard genome sequencing and annotation.</title>
        <authorList>
            <consortium name="The Broad Institute Genomics Platform"/>
            <consortium name="The Broad Institute Genome Sequencing Center for Infectious Disease"/>
            <person name="Wu L."/>
            <person name="Ma J."/>
        </authorList>
    </citation>
    <scope>NUCLEOTIDE SEQUENCE [LARGE SCALE GENOMIC DNA]</scope>
    <source>
        <strain evidence="4 5">JCM 13476</strain>
    </source>
</reference>
<keyword evidence="5" id="KW-1185">Reference proteome</keyword>
<name>A0ABN0Y9I0_9CAUL</name>
<dbReference type="PROSITE" id="PS50222">
    <property type="entry name" value="EF_HAND_2"/>
    <property type="match status" value="2"/>
</dbReference>
<gene>
    <name evidence="4" type="ORF">GCM10009093_13360</name>
</gene>
<keyword evidence="2" id="KW-0732">Signal</keyword>
<evidence type="ECO:0000256" key="1">
    <source>
        <dbReference type="SAM" id="MobiDB-lite"/>
    </source>
</evidence>
<feature type="domain" description="EF-hand" evidence="3">
    <location>
        <begin position="72"/>
        <end position="107"/>
    </location>
</feature>
<feature type="compositionally biased region" description="Basic and acidic residues" evidence="1">
    <location>
        <begin position="169"/>
        <end position="189"/>
    </location>
</feature>
<dbReference type="Pfam" id="PF13202">
    <property type="entry name" value="EF-hand_5"/>
    <property type="match status" value="3"/>
</dbReference>
<dbReference type="Proteomes" id="UP001500791">
    <property type="component" value="Unassembled WGS sequence"/>
</dbReference>
<proteinExistence type="predicted"/>
<dbReference type="SUPFAM" id="SSF47473">
    <property type="entry name" value="EF-hand"/>
    <property type="match status" value="1"/>
</dbReference>
<feature type="domain" description="EF-hand" evidence="3">
    <location>
        <begin position="147"/>
        <end position="182"/>
    </location>
</feature>
<feature type="signal peptide" evidence="2">
    <location>
        <begin position="1"/>
        <end position="22"/>
    </location>
</feature>
<feature type="chain" id="PRO_5047355195" description="EF-hand domain-containing protein" evidence="2">
    <location>
        <begin position="23"/>
        <end position="200"/>
    </location>
</feature>
<evidence type="ECO:0000313" key="4">
    <source>
        <dbReference type="EMBL" id="GAA0387931.1"/>
    </source>
</evidence>
<dbReference type="InterPro" id="IPR011992">
    <property type="entry name" value="EF-hand-dom_pair"/>
</dbReference>
<evidence type="ECO:0000259" key="3">
    <source>
        <dbReference type="PROSITE" id="PS50222"/>
    </source>
</evidence>
<evidence type="ECO:0000313" key="5">
    <source>
        <dbReference type="Proteomes" id="UP001500791"/>
    </source>
</evidence>
<dbReference type="SMART" id="SM00054">
    <property type="entry name" value="EFh"/>
    <property type="match status" value="3"/>
</dbReference>
<dbReference type="PROSITE" id="PS00018">
    <property type="entry name" value="EF_HAND_1"/>
    <property type="match status" value="1"/>
</dbReference>
<feature type="compositionally biased region" description="Polar residues" evidence="1">
    <location>
        <begin position="190"/>
        <end position="200"/>
    </location>
</feature>
<sequence>MKQLLSSLAVFSLVAVAVPAVAQEAMPRMERAQASISEADFVARRTQALRAADANGDGQVSAEERLAQRQKMRTERMEARFTRLDTNADGQISREEFTADHAQMGHMSRTRGEGARHNARRMAGHGSHQRGEGRMQAMADRTVDIASVEQKARESFAQMDANRDGQLSAEERRAARQTMRESRRGERTARQPSPSMPVSE</sequence>
<comment type="caution">
    <text evidence="4">The sequence shown here is derived from an EMBL/GenBank/DDBJ whole genome shotgun (WGS) entry which is preliminary data.</text>
</comment>
<protein>
    <recommendedName>
        <fullName evidence="3">EF-hand domain-containing protein</fullName>
    </recommendedName>
</protein>
<dbReference type="EMBL" id="BAAAEJ010000005">
    <property type="protein sequence ID" value="GAA0387931.1"/>
    <property type="molecule type" value="Genomic_DNA"/>
</dbReference>
<accession>A0ABN0Y9I0</accession>
<feature type="region of interest" description="Disordered" evidence="1">
    <location>
        <begin position="157"/>
        <end position="200"/>
    </location>
</feature>
<evidence type="ECO:0000256" key="2">
    <source>
        <dbReference type="SAM" id="SignalP"/>
    </source>
</evidence>
<dbReference type="InterPro" id="IPR018247">
    <property type="entry name" value="EF_Hand_1_Ca_BS"/>
</dbReference>
<organism evidence="4 5">
    <name type="scientific">Brevundimonas terrae</name>
    <dbReference type="NCBI Taxonomy" id="363631"/>
    <lineage>
        <taxon>Bacteria</taxon>
        <taxon>Pseudomonadati</taxon>
        <taxon>Pseudomonadota</taxon>
        <taxon>Alphaproteobacteria</taxon>
        <taxon>Caulobacterales</taxon>
        <taxon>Caulobacteraceae</taxon>
        <taxon>Brevundimonas</taxon>
    </lineage>
</organism>
<dbReference type="RefSeq" id="WP_167178836.1">
    <property type="nucleotide sequence ID" value="NZ_BAAAEJ010000005.1"/>
</dbReference>
<dbReference type="InterPro" id="IPR002048">
    <property type="entry name" value="EF_hand_dom"/>
</dbReference>